<dbReference type="RefSeq" id="WP_118276511.1">
    <property type="nucleotide sequence ID" value="NZ_AP019695.1"/>
</dbReference>
<accession>A0A6N4TIR8</accession>
<dbReference type="PANTHER" id="PTHR33516">
    <property type="entry name" value="LEXA REPRESSOR"/>
    <property type="match status" value="1"/>
</dbReference>
<dbReference type="CDD" id="cd00093">
    <property type="entry name" value="HTH_XRE"/>
    <property type="match status" value="1"/>
</dbReference>
<protein>
    <recommendedName>
        <fullName evidence="8">HTH cro/C1-type domain-containing protein</fullName>
    </recommendedName>
</protein>
<dbReference type="InterPro" id="IPR006197">
    <property type="entry name" value="Peptidase_S24_LexA"/>
</dbReference>
<dbReference type="EMBL" id="AP019695">
    <property type="protein sequence ID" value="BBK22673.1"/>
    <property type="molecule type" value="Genomic_DNA"/>
</dbReference>
<dbReference type="PROSITE" id="PS50943">
    <property type="entry name" value="HTH_CROC1"/>
    <property type="match status" value="1"/>
</dbReference>
<evidence type="ECO:0000256" key="5">
    <source>
        <dbReference type="ARBA" id="ARBA00023204"/>
    </source>
</evidence>
<dbReference type="AlphaFoldDB" id="A0A6N4TIR8"/>
<evidence type="ECO:0000256" key="4">
    <source>
        <dbReference type="ARBA" id="ARBA00022813"/>
    </source>
</evidence>
<keyword evidence="5" id="KW-0234">DNA repair</keyword>
<keyword evidence="3 7" id="KW-0378">Hydrolase</keyword>
<dbReference type="GO" id="GO:0003677">
    <property type="term" value="F:DNA binding"/>
    <property type="evidence" value="ECO:0007669"/>
    <property type="project" value="InterPro"/>
</dbReference>
<evidence type="ECO:0000256" key="7">
    <source>
        <dbReference type="RuleBase" id="RU003991"/>
    </source>
</evidence>
<dbReference type="InterPro" id="IPR010982">
    <property type="entry name" value="Lambda_DNA-bd_dom_sf"/>
</dbReference>
<proteinExistence type="inferred from homology"/>
<dbReference type="PRINTS" id="PR00726">
    <property type="entry name" value="LEXASERPTASE"/>
</dbReference>
<dbReference type="Pfam" id="PF00717">
    <property type="entry name" value="Peptidase_S24"/>
    <property type="match status" value="1"/>
</dbReference>
<dbReference type="CDD" id="cd06529">
    <property type="entry name" value="S24_LexA-like"/>
    <property type="match status" value="1"/>
</dbReference>
<dbReference type="GO" id="GO:0006281">
    <property type="term" value="P:DNA repair"/>
    <property type="evidence" value="ECO:0007669"/>
    <property type="project" value="UniProtKB-KW"/>
</dbReference>
<evidence type="ECO:0000256" key="6">
    <source>
        <dbReference type="ARBA" id="ARBA00023236"/>
    </source>
</evidence>
<dbReference type="SMART" id="SM00530">
    <property type="entry name" value="HTH_XRE"/>
    <property type="match status" value="1"/>
</dbReference>
<gene>
    <name evidence="9" type="ORF">Aargi30884_15760</name>
</gene>
<keyword evidence="6" id="KW-0742">SOS response</keyword>
<dbReference type="SUPFAM" id="SSF47413">
    <property type="entry name" value="lambda repressor-like DNA-binding domains"/>
    <property type="match status" value="1"/>
</dbReference>
<dbReference type="InterPro" id="IPR001387">
    <property type="entry name" value="Cro/C1-type_HTH"/>
</dbReference>
<dbReference type="InterPro" id="IPR050077">
    <property type="entry name" value="LexA_repressor"/>
</dbReference>
<dbReference type="Pfam" id="PF01381">
    <property type="entry name" value="HTH_3"/>
    <property type="match status" value="1"/>
</dbReference>
<dbReference type="KEGG" id="aarg:Aargi30884_15760"/>
<dbReference type="SUPFAM" id="SSF51306">
    <property type="entry name" value="LexA/Signal peptidase"/>
    <property type="match status" value="1"/>
</dbReference>
<evidence type="ECO:0000256" key="3">
    <source>
        <dbReference type="ARBA" id="ARBA00022801"/>
    </source>
</evidence>
<sequence>MINLNLKTIISEYKKRAGVSNDYIADKLGVTKSAVSRWISGDVKKVKPDTMEKISTLVGFDIEPLLKGNIAELKKPILGNVKAGYNLLADENLEGYEMVTSEEYEQGDYFLRVTGDSMEGAKIHDGDLLYVKQCIDIPSGSIGIALVGDEVTVKKIIKKDNLLILAAANPKYDDRYFTAKEVQELPVKIIGKVVFSKTSF</sequence>
<dbReference type="InterPro" id="IPR039418">
    <property type="entry name" value="LexA-like"/>
</dbReference>
<dbReference type="Proteomes" id="UP000464754">
    <property type="component" value="Chromosome"/>
</dbReference>
<evidence type="ECO:0000313" key="9">
    <source>
        <dbReference type="EMBL" id="BBK22673.1"/>
    </source>
</evidence>
<dbReference type="Gene3D" id="1.10.260.40">
    <property type="entry name" value="lambda repressor-like DNA-binding domains"/>
    <property type="match status" value="1"/>
</dbReference>
<name>A0A6N4TIR8_9FIRM</name>
<dbReference type="PANTHER" id="PTHR33516:SF2">
    <property type="entry name" value="LEXA REPRESSOR-RELATED"/>
    <property type="match status" value="1"/>
</dbReference>
<evidence type="ECO:0000313" key="10">
    <source>
        <dbReference type="Proteomes" id="UP000464754"/>
    </source>
</evidence>
<keyword evidence="2" id="KW-0227">DNA damage</keyword>
<keyword evidence="10" id="KW-1185">Reference proteome</keyword>
<dbReference type="GO" id="GO:0016787">
    <property type="term" value="F:hydrolase activity"/>
    <property type="evidence" value="ECO:0007669"/>
    <property type="project" value="UniProtKB-KW"/>
</dbReference>
<dbReference type="GO" id="GO:0006355">
    <property type="term" value="P:regulation of DNA-templated transcription"/>
    <property type="evidence" value="ECO:0007669"/>
    <property type="project" value="InterPro"/>
</dbReference>
<dbReference type="Gene3D" id="2.10.109.10">
    <property type="entry name" value="Umud Fragment, subunit A"/>
    <property type="match status" value="1"/>
</dbReference>
<dbReference type="GO" id="GO:0009432">
    <property type="term" value="P:SOS response"/>
    <property type="evidence" value="ECO:0007669"/>
    <property type="project" value="UniProtKB-KW"/>
</dbReference>
<organism evidence="9 10">
    <name type="scientific">Amedibacterium intestinale</name>
    <dbReference type="NCBI Taxonomy" id="2583452"/>
    <lineage>
        <taxon>Bacteria</taxon>
        <taxon>Bacillati</taxon>
        <taxon>Bacillota</taxon>
        <taxon>Erysipelotrichia</taxon>
        <taxon>Erysipelotrichales</taxon>
        <taxon>Erysipelotrichaceae</taxon>
        <taxon>Amedibacterium</taxon>
    </lineage>
</organism>
<dbReference type="InterPro" id="IPR036286">
    <property type="entry name" value="LexA/Signal_pep-like_sf"/>
</dbReference>
<evidence type="ECO:0000256" key="1">
    <source>
        <dbReference type="ARBA" id="ARBA00007484"/>
    </source>
</evidence>
<feature type="domain" description="HTH cro/C1-type" evidence="8">
    <location>
        <begin position="10"/>
        <end position="65"/>
    </location>
</feature>
<keyword evidence="4 7" id="KW-0068">Autocatalytic cleavage</keyword>
<evidence type="ECO:0000256" key="2">
    <source>
        <dbReference type="ARBA" id="ARBA00022763"/>
    </source>
</evidence>
<dbReference type="InterPro" id="IPR015927">
    <property type="entry name" value="Peptidase_S24_S26A/B/C"/>
</dbReference>
<reference evidence="10" key="1">
    <citation type="submission" date="2019-05" db="EMBL/GenBank/DDBJ databases">
        <title>Complete genome sequencing of Absiella argi strain JCM 30884.</title>
        <authorList>
            <person name="Sakamoto M."/>
            <person name="Murakami T."/>
            <person name="Mori H."/>
        </authorList>
    </citation>
    <scope>NUCLEOTIDE SEQUENCE [LARGE SCALE GENOMIC DNA]</scope>
    <source>
        <strain evidence="10">JCM 30884</strain>
    </source>
</reference>
<comment type="similarity">
    <text evidence="1 7">Belongs to the peptidase S24 family.</text>
</comment>
<evidence type="ECO:0000259" key="8">
    <source>
        <dbReference type="PROSITE" id="PS50943"/>
    </source>
</evidence>